<dbReference type="GO" id="GO:0019867">
    <property type="term" value="C:outer membrane"/>
    <property type="evidence" value="ECO:0007669"/>
    <property type="project" value="InterPro"/>
</dbReference>
<gene>
    <name evidence="8" type="ORF">FGF67_07915</name>
</gene>
<dbReference type="PANTHER" id="PTHR14226">
    <property type="entry name" value="NEUROPATHY TARGET ESTERASE/SWISS CHEESE D.MELANOGASTER"/>
    <property type="match status" value="1"/>
</dbReference>
<feature type="short sequence motif" description="GXSXG" evidence="6">
    <location>
        <begin position="60"/>
        <end position="64"/>
    </location>
</feature>
<feature type="short sequence motif" description="DGA/G" evidence="6">
    <location>
        <begin position="206"/>
        <end position="208"/>
    </location>
</feature>
<evidence type="ECO:0000256" key="4">
    <source>
        <dbReference type="ARBA" id="ARBA00023098"/>
    </source>
</evidence>
<feature type="short sequence motif" description="GXGXXG" evidence="6">
    <location>
        <begin position="33"/>
        <end position="38"/>
    </location>
</feature>
<comment type="caution">
    <text evidence="8">The sequence shown here is derived from an EMBL/GenBank/DDBJ whole genome shotgun (WGS) entry which is preliminary data.</text>
</comment>
<comment type="subcellular location">
    <subcellularLocation>
        <location evidence="1">Membrane</location>
    </subcellularLocation>
</comment>
<dbReference type="GO" id="GO:0016787">
    <property type="term" value="F:hydrolase activity"/>
    <property type="evidence" value="ECO:0007669"/>
    <property type="project" value="UniProtKB-UniRule"/>
</dbReference>
<dbReference type="GO" id="GO:0016042">
    <property type="term" value="P:lipid catabolic process"/>
    <property type="evidence" value="ECO:0007669"/>
    <property type="project" value="UniProtKB-UniRule"/>
</dbReference>
<keyword evidence="2 6" id="KW-0378">Hydrolase</keyword>
<evidence type="ECO:0000259" key="7">
    <source>
        <dbReference type="PROSITE" id="PS51635"/>
    </source>
</evidence>
<feature type="active site" description="Proton acceptor" evidence="6">
    <location>
        <position position="206"/>
    </location>
</feature>
<dbReference type="Pfam" id="PF01734">
    <property type="entry name" value="Patatin"/>
    <property type="match status" value="1"/>
</dbReference>
<dbReference type="RefSeq" id="WP_139696497.1">
    <property type="nucleotide sequence ID" value="NZ_CP074074.1"/>
</dbReference>
<dbReference type="CDD" id="cd07205">
    <property type="entry name" value="Pat_PNPLA6_PNPLA7_NTE1_like"/>
    <property type="match status" value="1"/>
</dbReference>
<evidence type="ECO:0000256" key="5">
    <source>
        <dbReference type="ARBA" id="ARBA00023136"/>
    </source>
</evidence>
<dbReference type="PROSITE" id="PS51635">
    <property type="entry name" value="PNPLA"/>
    <property type="match status" value="1"/>
</dbReference>
<keyword evidence="4 6" id="KW-0443">Lipid metabolism</keyword>
<evidence type="ECO:0000256" key="1">
    <source>
        <dbReference type="ARBA" id="ARBA00004370"/>
    </source>
</evidence>
<accession>A0A5C4SMG1</accession>
<feature type="domain" description="PNPLA" evidence="7">
    <location>
        <begin position="29"/>
        <end position="219"/>
    </location>
</feature>
<dbReference type="PANTHER" id="PTHR14226:SF76">
    <property type="entry name" value="NTE FAMILY PROTEIN RSSA"/>
    <property type="match status" value="1"/>
</dbReference>
<dbReference type="Proteomes" id="UP000308713">
    <property type="component" value="Unassembled WGS sequence"/>
</dbReference>
<organism evidence="8 9">
    <name type="scientific">Allotamlana fucoidanivorans</name>
    <dbReference type="NCBI Taxonomy" id="2583814"/>
    <lineage>
        <taxon>Bacteria</taxon>
        <taxon>Pseudomonadati</taxon>
        <taxon>Bacteroidota</taxon>
        <taxon>Flavobacteriia</taxon>
        <taxon>Flavobacteriales</taxon>
        <taxon>Flavobacteriaceae</taxon>
        <taxon>Allotamlana</taxon>
    </lineage>
</organism>
<dbReference type="Gene3D" id="3.40.1090.10">
    <property type="entry name" value="Cytosolic phospholipase A2 catalytic domain"/>
    <property type="match status" value="2"/>
</dbReference>
<dbReference type="AlphaFoldDB" id="A0A5C4SMG1"/>
<evidence type="ECO:0000256" key="2">
    <source>
        <dbReference type="ARBA" id="ARBA00022801"/>
    </source>
</evidence>
<dbReference type="OrthoDB" id="9770965at2"/>
<sequence length="773" mass="87283">MKFKLIIIGLLLTLHTISAQQDKKPKVALVLSGGGAKGVAHIPVLQKLDSLGIVPDLVVGTSMGSVIGGLYAAGYSGDEIEKLTMQVDWDDILGGTVAMRSVGIQEKSEFNRYLVNLEVIDGKPKIKPALLKDQNLRELLTILLYPVYRVQDFDKLPIPFRSVTTDLVHGKQIVIKEGSLSLAIRASMSIPSIFEPVRYNGTLLVDGGVLNNFPTDVAKALGADIIIGSDVGGGMEPLENLNNITTILFQTSMMTSNIKNPANQKLCDVLIDHYPNLTYSTQDFIKSPEIYKEGLIESHKKLPELVALSQRLKTYKQRQHELPEVKDEFYFDAIEYHGISAQNMSLFQARMNIYPKTKYTSAELKAAVDKAMGTEIFNQITYHLKLSDHETVLVLKGYEKAKSQLSGTIHYDSNQGVGLVLNYTRRNVFGYSSRLLLGADIAEQPKFRIDYQQNVGKTKQWWWRTYAFGQKSKQRHYINGKLGEELSSNYFRSNIQLNKDLNPLFSYVGFDFNYEHNKIKPRTDPSINNNIYDLRRYASNTIELSFYFIKNSMNKVFFPTNGSALNMRLSRSFYNRVNVQFDENFEFNISGKTNNFTKFSLDYEKRLPLSNHLSFVVGLTSGLTFIDKLSDHQVSYAEYGQGAQYTLGGFLPQNRRDSYNFNGLGDYSLLVPQFLKVRTALQTNPLRNIYITPYLNLATVGFNQADSFLKEMVSPNINAKWIDTSETSFLVSVGSSFSYHSILGPVNFDFSYVNHKKGLPLFFNVGLNLNIQD</sequence>
<keyword evidence="9" id="KW-1185">Reference proteome</keyword>
<protein>
    <submittedName>
        <fullName evidence="8">Patatin</fullName>
    </submittedName>
</protein>
<evidence type="ECO:0000256" key="3">
    <source>
        <dbReference type="ARBA" id="ARBA00022963"/>
    </source>
</evidence>
<keyword evidence="5" id="KW-0472">Membrane</keyword>
<dbReference type="InterPro" id="IPR000184">
    <property type="entry name" value="Bac_surfAg_D15"/>
</dbReference>
<dbReference type="InterPro" id="IPR050301">
    <property type="entry name" value="NTE"/>
</dbReference>
<evidence type="ECO:0000313" key="9">
    <source>
        <dbReference type="Proteomes" id="UP000308713"/>
    </source>
</evidence>
<feature type="active site" description="Nucleophile" evidence="6">
    <location>
        <position position="62"/>
    </location>
</feature>
<dbReference type="Pfam" id="PF01103">
    <property type="entry name" value="Omp85"/>
    <property type="match status" value="1"/>
</dbReference>
<keyword evidence="3 6" id="KW-0442">Lipid degradation</keyword>
<dbReference type="InterPro" id="IPR016035">
    <property type="entry name" value="Acyl_Trfase/lysoPLipase"/>
</dbReference>
<proteinExistence type="predicted"/>
<evidence type="ECO:0000256" key="6">
    <source>
        <dbReference type="PROSITE-ProRule" id="PRU01161"/>
    </source>
</evidence>
<evidence type="ECO:0000313" key="8">
    <source>
        <dbReference type="EMBL" id="TNJ44563.1"/>
    </source>
</evidence>
<name>A0A5C4SMG1_9FLAO</name>
<dbReference type="Gene3D" id="2.40.160.50">
    <property type="entry name" value="membrane protein fhac: a member of the omp85/tpsb transporter family"/>
    <property type="match status" value="1"/>
</dbReference>
<reference evidence="8 9" key="1">
    <citation type="submission" date="2019-05" db="EMBL/GenBank/DDBJ databases">
        <title>Tamlana fucoidanivorans sp. nov., isolated from the surface of algae collected from Fujian province in China.</title>
        <authorList>
            <person name="Li J."/>
        </authorList>
    </citation>
    <scope>NUCLEOTIDE SEQUENCE [LARGE SCALE GENOMIC DNA]</scope>
    <source>
        <strain evidence="8 9">CW2-9</strain>
    </source>
</reference>
<dbReference type="SUPFAM" id="SSF52151">
    <property type="entry name" value="FabD/lysophospholipase-like"/>
    <property type="match status" value="1"/>
</dbReference>
<dbReference type="InterPro" id="IPR002641">
    <property type="entry name" value="PNPLA_dom"/>
</dbReference>
<dbReference type="EMBL" id="VDCS01000007">
    <property type="protein sequence ID" value="TNJ44563.1"/>
    <property type="molecule type" value="Genomic_DNA"/>
</dbReference>